<proteinExistence type="predicted"/>
<evidence type="ECO:0000313" key="1">
    <source>
        <dbReference type="EMBL" id="GCE38443.1"/>
    </source>
</evidence>
<accession>A0A402C4D2</accession>
<reference evidence="1 2" key="1">
    <citation type="submission" date="2018-11" db="EMBL/GenBank/DDBJ databases">
        <title>Microbial catabolism of amino acid.</title>
        <authorList>
            <person name="Hibi M."/>
            <person name="Ogawa J."/>
        </authorList>
    </citation>
    <scope>NUCLEOTIDE SEQUENCE [LARGE SCALE GENOMIC DNA]</scope>
    <source>
        <strain evidence="1 2">C31-06</strain>
    </source>
</reference>
<name>A0A402C4D2_RHOWR</name>
<comment type="caution">
    <text evidence="1">The sequence shown here is derived from an EMBL/GenBank/DDBJ whole genome shotgun (WGS) entry which is preliminary data.</text>
</comment>
<protein>
    <submittedName>
        <fullName evidence="1">Transcriptional regulator, TetR family</fullName>
    </submittedName>
</protein>
<keyword evidence="2" id="KW-1185">Reference proteome</keyword>
<organism evidence="1 2">
    <name type="scientific">Rhodococcus wratislaviensis</name>
    <name type="common">Tsukamurella wratislaviensis</name>
    <dbReference type="NCBI Taxonomy" id="44752"/>
    <lineage>
        <taxon>Bacteria</taxon>
        <taxon>Bacillati</taxon>
        <taxon>Actinomycetota</taxon>
        <taxon>Actinomycetes</taxon>
        <taxon>Mycobacteriales</taxon>
        <taxon>Nocardiaceae</taxon>
        <taxon>Rhodococcus</taxon>
    </lineage>
</organism>
<dbReference type="Proteomes" id="UP000287519">
    <property type="component" value="Unassembled WGS sequence"/>
</dbReference>
<dbReference type="AlphaFoldDB" id="A0A402C4D2"/>
<gene>
    <name evidence="1" type="ORF">Rhow_001495</name>
</gene>
<sequence length="43" mass="4915">MRSPRAILSTPSTRRRFARFVIGAFTGVQTVSRVLTHRVDLEQ</sequence>
<dbReference type="EMBL" id="BHYM01000019">
    <property type="protein sequence ID" value="GCE38443.1"/>
    <property type="molecule type" value="Genomic_DNA"/>
</dbReference>
<evidence type="ECO:0000313" key="2">
    <source>
        <dbReference type="Proteomes" id="UP000287519"/>
    </source>
</evidence>